<dbReference type="AlphaFoldDB" id="A0A6C7E593"/>
<dbReference type="KEGG" id="aym:YM304_10180"/>
<feature type="region of interest" description="Disordered" evidence="1">
    <location>
        <begin position="162"/>
        <end position="198"/>
    </location>
</feature>
<dbReference type="Proteomes" id="UP000011863">
    <property type="component" value="Chromosome"/>
</dbReference>
<evidence type="ECO:0000313" key="3">
    <source>
        <dbReference type="Proteomes" id="UP000011863"/>
    </source>
</evidence>
<name>A0A6C7E593_ILUCY</name>
<reference evidence="2 3" key="1">
    <citation type="journal article" date="2013" name="Int. J. Syst. Evol. Microbiol.">
        <title>Ilumatobacter nonamiense sp. nov. and Ilumatobacter coccineum sp. nov., isolated from seashore sand.</title>
        <authorList>
            <person name="Matsumoto A."/>
            <person name="Kasai H."/>
            <person name="Matsuo Y."/>
            <person name="Shizuri Y."/>
            <person name="Ichikawa N."/>
            <person name="Fujita N."/>
            <person name="Omura S."/>
            <person name="Takahashi Y."/>
        </authorList>
    </citation>
    <scope>NUCLEOTIDE SEQUENCE [LARGE SCALE GENOMIC DNA]</scope>
    <source>
        <strain evidence="3">NBRC 103263 / KCTC 29153 / YM16-304</strain>
    </source>
</reference>
<gene>
    <name evidence="2" type="ORF">YM304_10180</name>
</gene>
<protein>
    <submittedName>
        <fullName evidence="2">Uncharacterized protein</fullName>
    </submittedName>
</protein>
<feature type="compositionally biased region" description="Basic and acidic residues" evidence="1">
    <location>
        <begin position="162"/>
        <end position="171"/>
    </location>
</feature>
<organism evidence="2 3">
    <name type="scientific">Ilumatobacter coccineus (strain NBRC 103263 / KCTC 29153 / YM16-304)</name>
    <dbReference type="NCBI Taxonomy" id="1313172"/>
    <lineage>
        <taxon>Bacteria</taxon>
        <taxon>Bacillati</taxon>
        <taxon>Actinomycetota</taxon>
        <taxon>Acidimicrobiia</taxon>
        <taxon>Acidimicrobiales</taxon>
        <taxon>Ilumatobacteraceae</taxon>
        <taxon>Ilumatobacter</taxon>
    </lineage>
</organism>
<keyword evidence="3" id="KW-1185">Reference proteome</keyword>
<dbReference type="EMBL" id="AP012057">
    <property type="protein sequence ID" value="BAN01332.1"/>
    <property type="molecule type" value="Genomic_DNA"/>
</dbReference>
<dbReference type="RefSeq" id="WP_015440579.1">
    <property type="nucleotide sequence ID" value="NC_020520.1"/>
</dbReference>
<evidence type="ECO:0000313" key="2">
    <source>
        <dbReference type="EMBL" id="BAN01332.1"/>
    </source>
</evidence>
<evidence type="ECO:0000256" key="1">
    <source>
        <dbReference type="SAM" id="MobiDB-lite"/>
    </source>
</evidence>
<accession>A0A6C7E593</accession>
<dbReference type="OrthoDB" id="5243908at2"/>
<sequence length="198" mass="21254">MAVNQMKNRMQALGLLDRAFKATTDDELMTAVDALDDDHREGLESFVDEMTADGIRAGVKAGRIDGGMEAIAAITTDACLADCIEQLGDHADNPSTDQLKEVLPGLIERHSVGIVRIMLAGTVAGEAPAAAIIRDLLKNDDAVALPKAEVTEIAPLIDTAKRSDDEQAELRAKRKAAKKAKQEEARLRKAQAAASRRK</sequence>
<proteinExistence type="predicted"/>